<name>A0ABU1GJY6_9GAMM</name>
<comment type="caution">
    <text evidence="4">The sequence shown here is derived from an EMBL/GenBank/DDBJ whole genome shotgun (WGS) entry which is preliminary data.</text>
</comment>
<keyword evidence="5" id="KW-1185">Reference proteome</keyword>
<reference evidence="4 5" key="1">
    <citation type="submission" date="2023-04" db="EMBL/GenBank/DDBJ databases">
        <title>A long-awaited taxogenomic arrangement of the family Halomonadaceae.</title>
        <authorList>
            <person name="De La Haba R."/>
            <person name="Chuvochina M."/>
            <person name="Wittouck S."/>
            <person name="Arahal D.R."/>
            <person name="Sanchez-Porro C."/>
            <person name="Hugenholtz P."/>
            <person name="Ventosa A."/>
        </authorList>
    </citation>
    <scope>NUCLEOTIDE SEQUENCE [LARGE SCALE GENOMIC DNA]</scope>
    <source>
        <strain evidence="4 5">DSM 17332</strain>
    </source>
</reference>
<protein>
    <submittedName>
        <fullName evidence="4">IS3 family transposase</fullName>
    </submittedName>
</protein>
<evidence type="ECO:0000256" key="1">
    <source>
        <dbReference type="ARBA" id="ARBA00009964"/>
    </source>
</evidence>
<dbReference type="Gene3D" id="1.10.10.60">
    <property type="entry name" value="Homeodomain-like"/>
    <property type="match status" value="1"/>
</dbReference>
<organism evidence="4 5">
    <name type="scientific">Halomonas mongoliensis</name>
    <dbReference type="NCBI Taxonomy" id="321265"/>
    <lineage>
        <taxon>Bacteria</taxon>
        <taxon>Pseudomonadati</taxon>
        <taxon>Pseudomonadota</taxon>
        <taxon>Gammaproteobacteria</taxon>
        <taxon>Oceanospirillales</taxon>
        <taxon>Halomonadaceae</taxon>
        <taxon>Halomonas</taxon>
    </lineage>
</organism>
<dbReference type="EMBL" id="JARWAL010000004">
    <property type="protein sequence ID" value="MDR5892331.1"/>
    <property type="molecule type" value="Genomic_DNA"/>
</dbReference>
<dbReference type="Proteomes" id="UP001252270">
    <property type="component" value="Unassembled WGS sequence"/>
</dbReference>
<dbReference type="Pfam" id="PF00665">
    <property type="entry name" value="rve"/>
    <property type="match status" value="1"/>
</dbReference>
<evidence type="ECO:0000256" key="2">
    <source>
        <dbReference type="SAM" id="Coils"/>
    </source>
</evidence>
<dbReference type="PROSITE" id="PS50994">
    <property type="entry name" value="INTEGRASE"/>
    <property type="match status" value="1"/>
</dbReference>
<accession>A0ABU1GJY6</accession>
<dbReference type="InterPro" id="IPR009057">
    <property type="entry name" value="Homeodomain-like_sf"/>
</dbReference>
<dbReference type="SUPFAM" id="SSF46689">
    <property type="entry name" value="Homeodomain-like"/>
    <property type="match status" value="1"/>
</dbReference>
<evidence type="ECO:0000313" key="5">
    <source>
        <dbReference type="Proteomes" id="UP001252270"/>
    </source>
</evidence>
<dbReference type="PANTHER" id="PTHR46889:SF4">
    <property type="entry name" value="TRANSPOSASE INSO FOR INSERTION SEQUENCE ELEMENT IS911B-RELATED"/>
    <property type="match status" value="1"/>
</dbReference>
<dbReference type="InterPro" id="IPR025948">
    <property type="entry name" value="HTH-like_dom"/>
</dbReference>
<dbReference type="Pfam" id="PF13333">
    <property type="entry name" value="rve_2"/>
    <property type="match status" value="1"/>
</dbReference>
<comment type="similarity">
    <text evidence="1">Belongs to the transposase 8 family.</text>
</comment>
<dbReference type="RefSeq" id="WP_309636130.1">
    <property type="nucleotide sequence ID" value="NZ_JARWAL010000004.1"/>
</dbReference>
<dbReference type="InterPro" id="IPR050900">
    <property type="entry name" value="Transposase_IS3/IS150/IS904"/>
</dbReference>
<dbReference type="InterPro" id="IPR048020">
    <property type="entry name" value="Transpos_IS3"/>
</dbReference>
<dbReference type="NCBIfam" id="NF033516">
    <property type="entry name" value="transpos_IS3"/>
    <property type="match status" value="1"/>
</dbReference>
<evidence type="ECO:0000259" key="3">
    <source>
        <dbReference type="PROSITE" id="PS50994"/>
    </source>
</evidence>
<sequence>MTKKTRRRYSDEFKADAVSLVTEQGYAVSEAARRLGVDRSLLDRWCRKHRQQDSGIPARKEDDRDAEIKKLREEVRKLQIEKDIFKKGGGLLRQRVELRYQFIESEKATYPVAVLCRVMQVSRSGFYAWRQRDPDEQRQALHHEVREIHRQKRGSYGSRRMARELRRRGYAVGRYQARSLMREAGVEARQRRRWRHTTDSEHSLPVAPNLLNRQFMVAEPNRVWVADITAIWTLEGWLYLAAVLDLHDRQLVGWAMADHMRTQLVLDALEMAVGRRQPKSGLIHHSDRGSQYASRDYRATLDRLGFQASMSRKGNCWDNAVMERFFGSLKSEWLAGQRYGSRQAARRDVIEYIEMEYNSCRLHSTLGYQTPREIELAAAA</sequence>
<dbReference type="Gene3D" id="3.30.420.10">
    <property type="entry name" value="Ribonuclease H-like superfamily/Ribonuclease H"/>
    <property type="match status" value="1"/>
</dbReference>
<evidence type="ECO:0000313" key="4">
    <source>
        <dbReference type="EMBL" id="MDR5892331.1"/>
    </source>
</evidence>
<dbReference type="InterPro" id="IPR001584">
    <property type="entry name" value="Integrase_cat-core"/>
</dbReference>
<dbReference type="InterPro" id="IPR002514">
    <property type="entry name" value="Transposase_8"/>
</dbReference>
<proteinExistence type="inferred from homology"/>
<feature type="coiled-coil region" evidence="2">
    <location>
        <begin position="61"/>
        <end position="88"/>
    </location>
</feature>
<dbReference type="InterPro" id="IPR012337">
    <property type="entry name" value="RNaseH-like_sf"/>
</dbReference>
<dbReference type="PANTHER" id="PTHR46889">
    <property type="entry name" value="TRANSPOSASE INSF FOR INSERTION SEQUENCE IS3B-RELATED"/>
    <property type="match status" value="1"/>
</dbReference>
<gene>
    <name evidence="4" type="ORF">QC820_05840</name>
</gene>
<feature type="domain" description="Integrase catalytic" evidence="3">
    <location>
        <begin position="216"/>
        <end position="379"/>
    </location>
</feature>
<keyword evidence="2" id="KW-0175">Coiled coil</keyword>
<dbReference type="Pfam" id="PF13276">
    <property type="entry name" value="HTH_21"/>
    <property type="match status" value="1"/>
</dbReference>
<dbReference type="Pfam" id="PF01527">
    <property type="entry name" value="HTH_Tnp_1"/>
    <property type="match status" value="1"/>
</dbReference>
<dbReference type="InterPro" id="IPR036397">
    <property type="entry name" value="RNaseH_sf"/>
</dbReference>
<dbReference type="SUPFAM" id="SSF53098">
    <property type="entry name" value="Ribonuclease H-like"/>
    <property type="match status" value="1"/>
</dbReference>